<keyword evidence="3" id="KW-1185">Reference proteome</keyword>
<dbReference type="Pfam" id="PF02585">
    <property type="entry name" value="PIG-L"/>
    <property type="match status" value="1"/>
</dbReference>
<dbReference type="InterPro" id="IPR003737">
    <property type="entry name" value="GlcNAc_PI_deacetylase-related"/>
</dbReference>
<dbReference type="EMBL" id="JBBKAM010000002">
    <property type="protein sequence ID" value="MEJ8641112.1"/>
    <property type="molecule type" value="Genomic_DNA"/>
</dbReference>
<comment type="caution">
    <text evidence="2">The sequence shown here is derived from an EMBL/GenBank/DDBJ whole genome shotgun (WGS) entry which is preliminary data.</text>
</comment>
<dbReference type="InterPro" id="IPR024078">
    <property type="entry name" value="LmbE-like_dom_sf"/>
</dbReference>
<accession>A0ABU8TZQ3</accession>
<evidence type="ECO:0000313" key="3">
    <source>
        <dbReference type="Proteomes" id="UP001382904"/>
    </source>
</evidence>
<sequence>MSAPSMDLSRYRTVVVSPHFDDAALSLGGVLQAAPGPVAVVTVHGGRPPAGVEVSEWDYDCGFPTAEDAYDTRVREDALACEALGADQILLANPDGPYREKTEPLVGLDELVRQVAATADLYLPAGIDQPDHARVRDQAIAALGTDGGIRPYFYADLPYTAALPGYADEGGAYLTSPEAWPSEVTELGQRYGHGLDLPRGVPVTGKLWEAKRRAVLCHASQLSLVACMDEVAVPRPLLGVDGLLALEVVWRPSAG</sequence>
<organism evidence="2 3">
    <name type="scientific">Streptomyces caledonius</name>
    <dbReference type="NCBI Taxonomy" id="3134107"/>
    <lineage>
        <taxon>Bacteria</taxon>
        <taxon>Bacillati</taxon>
        <taxon>Actinomycetota</taxon>
        <taxon>Actinomycetes</taxon>
        <taxon>Kitasatosporales</taxon>
        <taxon>Streptomycetaceae</taxon>
        <taxon>Streptomyces</taxon>
    </lineage>
</organism>
<name>A0ABU8TZQ3_9ACTN</name>
<reference evidence="2 3" key="1">
    <citation type="submission" date="2024-03" db="EMBL/GenBank/DDBJ databases">
        <title>Novel Streptomyces species of biotechnological and ecological value are a feature of Machair soil.</title>
        <authorList>
            <person name="Prole J.R."/>
            <person name="Goodfellow M."/>
            <person name="Allenby N."/>
            <person name="Ward A.C."/>
        </authorList>
    </citation>
    <scope>NUCLEOTIDE SEQUENCE [LARGE SCALE GENOMIC DNA]</scope>
    <source>
        <strain evidence="2 3">MS1.HAVA.3</strain>
    </source>
</reference>
<keyword evidence="1" id="KW-0862">Zinc</keyword>
<dbReference type="Proteomes" id="UP001382904">
    <property type="component" value="Unassembled WGS sequence"/>
</dbReference>
<dbReference type="SUPFAM" id="SSF102588">
    <property type="entry name" value="LmbE-like"/>
    <property type="match status" value="1"/>
</dbReference>
<dbReference type="Gene3D" id="3.40.50.10320">
    <property type="entry name" value="LmbE-like"/>
    <property type="match status" value="1"/>
</dbReference>
<evidence type="ECO:0000256" key="1">
    <source>
        <dbReference type="ARBA" id="ARBA00022833"/>
    </source>
</evidence>
<evidence type="ECO:0000313" key="2">
    <source>
        <dbReference type="EMBL" id="MEJ8641112.1"/>
    </source>
</evidence>
<protein>
    <submittedName>
        <fullName evidence="2">PIG-L family deacetylase</fullName>
    </submittedName>
</protein>
<proteinExistence type="predicted"/>
<gene>
    <name evidence="2" type="ORF">WKI68_05795</name>
</gene>